<dbReference type="PANTHER" id="PTHR42743">
    <property type="entry name" value="AMINO-ACID AMINOTRANSFERASE"/>
    <property type="match status" value="1"/>
</dbReference>
<reference evidence="16 17" key="1">
    <citation type="journal article" date="2013" name="Genome Announc.">
        <title>Draft Genome Sequence of an Alphaproteobacterium, Caenispirillum salinarum AK4(T), Isolated from a Solar Saltern.</title>
        <authorList>
            <person name="Khatri I."/>
            <person name="Singh A."/>
            <person name="Korpole S."/>
            <person name="Pinnaka A.K."/>
            <person name="Subramanian S."/>
        </authorList>
    </citation>
    <scope>NUCLEOTIDE SEQUENCE [LARGE SCALE GENOMIC DNA]</scope>
    <source>
        <strain evidence="16 17">AK4</strain>
    </source>
</reference>
<comment type="pathway">
    <text evidence="4">Amino-acid biosynthesis; L-valine biosynthesis; L-valine from pyruvate: step 4/4.</text>
</comment>
<dbReference type="SUPFAM" id="SSF56752">
    <property type="entry name" value="D-aminoacid aminotransferase-like PLP-dependent enzymes"/>
    <property type="match status" value="1"/>
</dbReference>
<comment type="similarity">
    <text evidence="6 14">Belongs to the class-IV pyridoxal-phosphate-dependent aminotransferase family.</text>
</comment>
<keyword evidence="17" id="KW-1185">Reference proteome</keyword>
<dbReference type="Gene3D" id="3.20.10.10">
    <property type="entry name" value="D-amino Acid Aminotransferase, subunit A, domain 2"/>
    <property type="match status" value="1"/>
</dbReference>
<accession>K9GPK0</accession>
<evidence type="ECO:0000256" key="5">
    <source>
        <dbReference type="ARBA" id="ARBA00005072"/>
    </source>
</evidence>
<dbReference type="Pfam" id="PF01063">
    <property type="entry name" value="Aminotran_4"/>
    <property type="match status" value="1"/>
</dbReference>
<comment type="catalytic activity">
    <reaction evidence="12">
        <text>L-isoleucine + 2-oxoglutarate = (S)-3-methyl-2-oxopentanoate + L-glutamate</text>
        <dbReference type="Rhea" id="RHEA:24801"/>
        <dbReference type="ChEBI" id="CHEBI:16810"/>
        <dbReference type="ChEBI" id="CHEBI:29985"/>
        <dbReference type="ChEBI" id="CHEBI:35146"/>
        <dbReference type="ChEBI" id="CHEBI:58045"/>
        <dbReference type="EC" id="2.6.1.42"/>
    </reaction>
</comment>
<evidence type="ECO:0000256" key="9">
    <source>
        <dbReference type="ARBA" id="ARBA00022898"/>
    </source>
</evidence>
<evidence type="ECO:0000313" key="17">
    <source>
        <dbReference type="Proteomes" id="UP000009881"/>
    </source>
</evidence>
<dbReference type="InterPro" id="IPR001544">
    <property type="entry name" value="Aminotrans_IV"/>
</dbReference>
<sequence>MKGQIATEGVVYAQGEWHVGNPKLLGPRTHGVWLGSVVFDGARYFDGVAPDLLPHCERAVTSARVLGMQPQITGAEIAELAWEGIRRFPRDSQLYICPMFWGESGFIVPDSHDVGFGMSIYPSPLPPADGFKAMLSSFRRPARDMAPTEAKASCLYPNTGRAVAEAKAKGCDTAVMLDPSGNVAEFAYTNLFFGKGGVVHTPAPNGTFLNGLTRQRVIKLLRDSGVTVEEHAITWNEVLGADEVFATGNYQKLGWCKQLNDRTFMKGPLYERARELYFAYAREHGRP</sequence>
<dbReference type="OrthoDB" id="21319at2"/>
<comment type="caution">
    <text evidence="16">The sequence shown here is derived from an EMBL/GenBank/DDBJ whole genome shotgun (WGS) entry which is preliminary data.</text>
</comment>
<comment type="catalytic activity">
    <reaction evidence="13">
        <text>L-leucine + 2-oxoglutarate = 4-methyl-2-oxopentanoate + L-glutamate</text>
        <dbReference type="Rhea" id="RHEA:18321"/>
        <dbReference type="ChEBI" id="CHEBI:16810"/>
        <dbReference type="ChEBI" id="CHEBI:17865"/>
        <dbReference type="ChEBI" id="CHEBI:29985"/>
        <dbReference type="ChEBI" id="CHEBI:57427"/>
        <dbReference type="EC" id="2.6.1.42"/>
    </reaction>
</comment>
<keyword evidence="9 15" id="KW-0663">Pyridoxal phosphate</keyword>
<dbReference type="NCBIfam" id="NF009896">
    <property type="entry name" value="PRK13356.1"/>
    <property type="match status" value="1"/>
</dbReference>
<organism evidence="16 17">
    <name type="scientific">Caenispirillum salinarum AK4</name>
    <dbReference type="NCBI Taxonomy" id="1238182"/>
    <lineage>
        <taxon>Bacteria</taxon>
        <taxon>Pseudomonadati</taxon>
        <taxon>Pseudomonadota</taxon>
        <taxon>Alphaproteobacteria</taxon>
        <taxon>Rhodospirillales</taxon>
        <taxon>Novispirillaceae</taxon>
        <taxon>Caenispirillum</taxon>
    </lineage>
</organism>
<dbReference type="PANTHER" id="PTHR42743:SF11">
    <property type="entry name" value="AMINODEOXYCHORISMATE LYASE"/>
    <property type="match status" value="1"/>
</dbReference>
<dbReference type="PATRIC" id="fig|1238182.3.peg.3930"/>
<keyword evidence="10" id="KW-0028">Amino-acid biosynthesis</keyword>
<evidence type="ECO:0000313" key="16">
    <source>
        <dbReference type="EMBL" id="EKV27047.1"/>
    </source>
</evidence>
<comment type="pathway">
    <text evidence="5">Amino-acid biosynthesis; L-leucine biosynthesis; L-leucine from 3-methyl-2-oxobutanoate: step 4/4.</text>
</comment>
<evidence type="ECO:0000256" key="15">
    <source>
        <dbReference type="RuleBase" id="RU004516"/>
    </source>
</evidence>
<dbReference type="eggNOG" id="COG0115">
    <property type="taxonomic scope" value="Bacteria"/>
</dbReference>
<dbReference type="GO" id="GO:0004084">
    <property type="term" value="F:branched-chain-amino-acid transaminase activity"/>
    <property type="evidence" value="ECO:0007669"/>
    <property type="project" value="UniProtKB-EC"/>
</dbReference>
<dbReference type="GO" id="GO:0005829">
    <property type="term" value="C:cytosol"/>
    <property type="evidence" value="ECO:0007669"/>
    <property type="project" value="TreeGrafter"/>
</dbReference>
<comment type="catalytic activity">
    <reaction evidence="11">
        <text>L-valine + 2-oxoglutarate = 3-methyl-2-oxobutanoate + L-glutamate</text>
        <dbReference type="Rhea" id="RHEA:24813"/>
        <dbReference type="ChEBI" id="CHEBI:11851"/>
        <dbReference type="ChEBI" id="CHEBI:16810"/>
        <dbReference type="ChEBI" id="CHEBI:29985"/>
        <dbReference type="ChEBI" id="CHEBI:57762"/>
        <dbReference type="EC" id="2.6.1.42"/>
    </reaction>
</comment>
<dbReference type="InterPro" id="IPR043131">
    <property type="entry name" value="BCAT-like_N"/>
</dbReference>
<gene>
    <name evidence="16" type="ORF">C882_1976</name>
</gene>
<proteinExistence type="inferred from homology"/>
<keyword evidence="16" id="KW-0032">Aminotransferase</keyword>
<dbReference type="InterPro" id="IPR050571">
    <property type="entry name" value="Class-IV_PLP-Dep_Aminotrnsfr"/>
</dbReference>
<evidence type="ECO:0000256" key="1">
    <source>
        <dbReference type="ARBA" id="ARBA00001933"/>
    </source>
</evidence>
<evidence type="ECO:0000256" key="3">
    <source>
        <dbReference type="ARBA" id="ARBA00004824"/>
    </source>
</evidence>
<evidence type="ECO:0000256" key="10">
    <source>
        <dbReference type="ARBA" id="ARBA00023304"/>
    </source>
</evidence>
<dbReference type="PROSITE" id="PS00770">
    <property type="entry name" value="AA_TRANSFER_CLASS_4"/>
    <property type="match status" value="1"/>
</dbReference>
<dbReference type="RefSeq" id="WP_009542372.1">
    <property type="nucleotide sequence ID" value="NZ_ANHY01000021.1"/>
</dbReference>
<comment type="pathway">
    <text evidence="3">Amino-acid biosynthesis; L-isoleucine biosynthesis; L-isoleucine from 2-oxobutanoate: step 4/4.</text>
</comment>
<dbReference type="InterPro" id="IPR018300">
    <property type="entry name" value="Aminotrans_IV_CS"/>
</dbReference>
<evidence type="ECO:0000256" key="14">
    <source>
        <dbReference type="RuleBase" id="RU004106"/>
    </source>
</evidence>
<dbReference type="EMBL" id="ANHY01000021">
    <property type="protein sequence ID" value="EKV27047.1"/>
    <property type="molecule type" value="Genomic_DNA"/>
</dbReference>
<dbReference type="AlphaFoldDB" id="K9GPK0"/>
<evidence type="ECO:0000256" key="8">
    <source>
        <dbReference type="ARBA" id="ARBA00014472"/>
    </source>
</evidence>
<dbReference type="GO" id="GO:0009082">
    <property type="term" value="P:branched-chain amino acid biosynthetic process"/>
    <property type="evidence" value="ECO:0007669"/>
    <property type="project" value="UniProtKB-KW"/>
</dbReference>
<evidence type="ECO:0000256" key="11">
    <source>
        <dbReference type="ARBA" id="ARBA00048212"/>
    </source>
</evidence>
<comment type="function">
    <text evidence="2">Acts on leucine, isoleucine and valine.</text>
</comment>
<dbReference type="Gene3D" id="3.30.470.10">
    <property type="match status" value="1"/>
</dbReference>
<evidence type="ECO:0000256" key="2">
    <source>
        <dbReference type="ARBA" id="ARBA00003109"/>
    </source>
</evidence>
<keyword evidence="10" id="KW-0100">Branched-chain amino acid biosynthesis</keyword>
<dbReference type="InterPro" id="IPR036038">
    <property type="entry name" value="Aminotransferase-like"/>
</dbReference>
<comment type="cofactor">
    <cofactor evidence="1 15">
        <name>pyridoxal 5'-phosphate</name>
        <dbReference type="ChEBI" id="CHEBI:597326"/>
    </cofactor>
</comment>
<evidence type="ECO:0000256" key="7">
    <source>
        <dbReference type="ARBA" id="ARBA00013053"/>
    </source>
</evidence>
<dbReference type="InterPro" id="IPR043132">
    <property type="entry name" value="BCAT-like_C"/>
</dbReference>
<evidence type="ECO:0000256" key="12">
    <source>
        <dbReference type="ARBA" id="ARBA00048798"/>
    </source>
</evidence>
<protein>
    <recommendedName>
        <fullName evidence="8">Probable branched-chain-amino-acid aminotransferase</fullName>
        <ecNumber evidence="7">2.6.1.42</ecNumber>
    </recommendedName>
</protein>
<dbReference type="EC" id="2.6.1.42" evidence="7"/>
<dbReference type="Proteomes" id="UP000009881">
    <property type="component" value="Unassembled WGS sequence"/>
</dbReference>
<evidence type="ECO:0000256" key="4">
    <source>
        <dbReference type="ARBA" id="ARBA00004931"/>
    </source>
</evidence>
<evidence type="ECO:0000256" key="6">
    <source>
        <dbReference type="ARBA" id="ARBA00009320"/>
    </source>
</evidence>
<name>K9GPK0_9PROT</name>
<keyword evidence="16" id="KW-0808">Transferase</keyword>
<evidence type="ECO:0000256" key="13">
    <source>
        <dbReference type="ARBA" id="ARBA00049229"/>
    </source>
</evidence>
<dbReference type="STRING" id="1238182.C882_1976"/>